<dbReference type="InterPro" id="IPR022453">
    <property type="entry name" value="Znf_MqsA-type"/>
</dbReference>
<accession>A0A8S5TBB3</accession>
<dbReference type="Gene3D" id="3.10.20.860">
    <property type="match status" value="1"/>
</dbReference>
<dbReference type="NCBIfam" id="TIGR03831">
    <property type="entry name" value="YgiT_finger"/>
    <property type="match status" value="1"/>
</dbReference>
<name>A0A8S5TBB3_9CAUD</name>
<organism evidence="1">
    <name type="scientific">Siphoviridae sp. ctMCY8</name>
    <dbReference type="NCBI Taxonomy" id="2827854"/>
    <lineage>
        <taxon>Viruses</taxon>
        <taxon>Duplodnaviria</taxon>
        <taxon>Heunggongvirae</taxon>
        <taxon>Uroviricota</taxon>
        <taxon>Caudoviricetes</taxon>
    </lineage>
</organism>
<dbReference type="CDD" id="cd12870">
    <property type="entry name" value="MqsA"/>
    <property type="match status" value="1"/>
</dbReference>
<protein>
    <submittedName>
        <fullName evidence="1">MqsA</fullName>
    </submittedName>
</protein>
<proteinExistence type="predicted"/>
<sequence length="78" mass="8571">MIMTCFFCKGEMKPSTTIHTVQLKNCVVVIKNVPCLKCEQCGEVVLSADTVEKIEHILQTVEKAVAEITVVNFPDCAA</sequence>
<dbReference type="EMBL" id="BK032782">
    <property type="protein sequence ID" value="DAF60042.1"/>
    <property type="molecule type" value="Genomic_DNA"/>
</dbReference>
<reference evidence="1" key="1">
    <citation type="journal article" date="2021" name="Proc. Natl. Acad. Sci. U.S.A.">
        <title>A Catalog of Tens of Thousands of Viruses from Human Metagenomes Reveals Hidden Associations with Chronic Diseases.</title>
        <authorList>
            <person name="Tisza M.J."/>
            <person name="Buck C.B."/>
        </authorList>
    </citation>
    <scope>NUCLEOTIDE SEQUENCE</scope>
    <source>
        <strain evidence="1">CtMCY8</strain>
    </source>
</reference>
<evidence type="ECO:0000313" key="1">
    <source>
        <dbReference type="EMBL" id="DAF60042.1"/>
    </source>
</evidence>